<comment type="caution">
    <text evidence="2">The sequence shown here is derived from an EMBL/GenBank/DDBJ whole genome shotgun (WGS) entry which is preliminary data.</text>
</comment>
<reference evidence="3" key="1">
    <citation type="journal article" date="2019" name="Int. J. Syst. Evol. Microbiol.">
        <title>The Global Catalogue of Microorganisms (GCM) 10K type strain sequencing project: providing services to taxonomists for standard genome sequencing and annotation.</title>
        <authorList>
            <consortium name="The Broad Institute Genomics Platform"/>
            <consortium name="The Broad Institute Genome Sequencing Center for Infectious Disease"/>
            <person name="Wu L."/>
            <person name="Ma J."/>
        </authorList>
    </citation>
    <scope>NUCLEOTIDE SEQUENCE [LARGE SCALE GENOMIC DNA]</scope>
    <source>
        <strain evidence="3">NBRC 15640</strain>
    </source>
</reference>
<evidence type="ECO:0000313" key="3">
    <source>
        <dbReference type="Proteomes" id="UP001156690"/>
    </source>
</evidence>
<evidence type="ECO:0000313" key="2">
    <source>
        <dbReference type="EMBL" id="GLQ76327.1"/>
    </source>
</evidence>
<keyword evidence="1" id="KW-0732">Signal</keyword>
<organism evidence="2 3">
    <name type="scientific">Vibrio penaeicida</name>
    <dbReference type="NCBI Taxonomy" id="104609"/>
    <lineage>
        <taxon>Bacteria</taxon>
        <taxon>Pseudomonadati</taxon>
        <taxon>Pseudomonadota</taxon>
        <taxon>Gammaproteobacteria</taxon>
        <taxon>Vibrionales</taxon>
        <taxon>Vibrionaceae</taxon>
        <taxon>Vibrio</taxon>
    </lineage>
</organism>
<gene>
    <name evidence="2" type="ORF">GCM10007932_56900</name>
</gene>
<name>A0AAV5P0M8_9VIBR</name>
<dbReference type="EMBL" id="BSNX01000075">
    <property type="protein sequence ID" value="GLQ76327.1"/>
    <property type="molecule type" value="Genomic_DNA"/>
</dbReference>
<evidence type="ECO:0000256" key="1">
    <source>
        <dbReference type="SAM" id="SignalP"/>
    </source>
</evidence>
<protein>
    <submittedName>
        <fullName evidence="2">Uncharacterized protein</fullName>
    </submittedName>
</protein>
<dbReference type="Proteomes" id="UP001156690">
    <property type="component" value="Unassembled WGS sequence"/>
</dbReference>
<dbReference type="AlphaFoldDB" id="A0AAV5P0M8"/>
<dbReference type="RefSeq" id="WP_126606556.1">
    <property type="nucleotide sequence ID" value="NZ_AP025150.1"/>
</dbReference>
<keyword evidence="3" id="KW-1185">Reference proteome</keyword>
<accession>A0AAV5P0M8</accession>
<feature type="chain" id="PRO_5043932764" evidence="1">
    <location>
        <begin position="24"/>
        <end position="109"/>
    </location>
</feature>
<feature type="signal peptide" evidence="1">
    <location>
        <begin position="1"/>
        <end position="23"/>
    </location>
</feature>
<sequence length="109" mass="12107">MLSNTLKVVTLIALLVCTFSASANTEKYVPTQISVELGNVYIWNASYINTKGCDLSGVVKLNRDALGFQEMYSMVLTAYTAKKPIGFWIRSCESSPWGKTIPTAYMSYM</sequence>
<proteinExistence type="predicted"/>